<gene>
    <name evidence="7" type="ORF">J2S13_001746</name>
</gene>
<dbReference type="GO" id="GO:0000234">
    <property type="term" value="F:phosphoethanolamine N-methyltransferase activity"/>
    <property type="evidence" value="ECO:0007669"/>
    <property type="project" value="UniProtKB-EC"/>
</dbReference>
<protein>
    <submittedName>
        <fullName evidence="7">Ubiquinone/menaquinone biosynthesis C-methylase UbiE</fullName>
    </submittedName>
</protein>
<evidence type="ECO:0000256" key="2">
    <source>
        <dbReference type="ARBA" id="ARBA00022603"/>
    </source>
</evidence>
<comment type="pathway">
    <text evidence="1">Lipid metabolism.</text>
</comment>
<dbReference type="RefSeq" id="WP_307257328.1">
    <property type="nucleotide sequence ID" value="NZ_JAUSUC010000018.1"/>
</dbReference>
<dbReference type="EMBL" id="JAUSUC010000018">
    <property type="protein sequence ID" value="MDQ0215333.1"/>
    <property type="molecule type" value="Genomic_DNA"/>
</dbReference>
<comment type="catalytic activity">
    <reaction evidence="5">
        <text>phosphoethanolamine + S-adenosyl-L-methionine = N-methylethanolamine phosphate + S-adenosyl-L-homocysteine + H(+)</text>
        <dbReference type="Rhea" id="RHEA:20365"/>
        <dbReference type="ChEBI" id="CHEBI:15378"/>
        <dbReference type="ChEBI" id="CHEBI:57781"/>
        <dbReference type="ChEBI" id="CHEBI:57856"/>
        <dbReference type="ChEBI" id="CHEBI:58190"/>
        <dbReference type="ChEBI" id="CHEBI:59789"/>
        <dbReference type="EC" id="2.1.1.103"/>
    </reaction>
    <physiologicalReaction direction="left-to-right" evidence="5">
        <dbReference type="Rhea" id="RHEA:20366"/>
    </physiologicalReaction>
</comment>
<accession>A0AAJ1SYW2</accession>
<proteinExistence type="predicted"/>
<dbReference type="InterPro" id="IPR029063">
    <property type="entry name" value="SAM-dependent_MTases_sf"/>
</dbReference>
<evidence type="ECO:0000256" key="1">
    <source>
        <dbReference type="ARBA" id="ARBA00005189"/>
    </source>
</evidence>
<dbReference type="Proteomes" id="UP001237207">
    <property type="component" value="Unassembled WGS sequence"/>
</dbReference>
<evidence type="ECO:0000256" key="5">
    <source>
        <dbReference type="ARBA" id="ARBA00047622"/>
    </source>
</evidence>
<evidence type="ECO:0000256" key="3">
    <source>
        <dbReference type="ARBA" id="ARBA00022679"/>
    </source>
</evidence>
<feature type="domain" description="Methyltransferase" evidence="6">
    <location>
        <begin position="40"/>
        <end position="132"/>
    </location>
</feature>
<evidence type="ECO:0000259" key="6">
    <source>
        <dbReference type="Pfam" id="PF13649"/>
    </source>
</evidence>
<dbReference type="Pfam" id="PF13649">
    <property type="entry name" value="Methyltransf_25"/>
    <property type="match status" value="1"/>
</dbReference>
<dbReference type="AlphaFoldDB" id="A0AAJ1SYW2"/>
<dbReference type="SUPFAM" id="SSF53335">
    <property type="entry name" value="S-adenosyl-L-methionine-dependent methyltransferases"/>
    <property type="match status" value="1"/>
</dbReference>
<name>A0AAJ1SYW2_9BACI</name>
<dbReference type="PANTHER" id="PTHR44307">
    <property type="entry name" value="PHOSPHOETHANOLAMINE METHYLTRANSFERASE"/>
    <property type="match status" value="1"/>
</dbReference>
<comment type="pathway">
    <text evidence="4">Phospholipid metabolism.</text>
</comment>
<reference evidence="7" key="1">
    <citation type="submission" date="2023-07" db="EMBL/GenBank/DDBJ databases">
        <title>Genomic Encyclopedia of Type Strains, Phase IV (KMG-IV): sequencing the most valuable type-strain genomes for metagenomic binning, comparative biology and taxonomic classification.</title>
        <authorList>
            <person name="Goeker M."/>
        </authorList>
    </citation>
    <scope>NUCLEOTIDE SEQUENCE</scope>
    <source>
        <strain evidence="7">DSM 23947</strain>
    </source>
</reference>
<keyword evidence="3" id="KW-0808">Transferase</keyword>
<sequence>MELNYHDALAMYGIGGAHPGGLKMTKEILENEAFKRETRVLDAGCGTGQTASYIAKNYNCHVIALDLHPIMIKKAKERFKREKLSIHLVQGSVEKIPFPDQTFDKVIAESVTAFTNIPISLKEYFRVLKQKGVLITIDMTKEQNLSVDEQKRVQEVYGIQKVLSEEEWTQSFQSAQFSSTDTLFSSSVSAQMEKVSLNHEELPEYQPSTYIHPKADEILNQHQTLNHLLGEKLGYRIYRSMKNV</sequence>
<keyword evidence="2" id="KW-0489">Methyltransferase</keyword>
<keyword evidence="7" id="KW-0830">Ubiquinone</keyword>
<dbReference type="CDD" id="cd02440">
    <property type="entry name" value="AdoMet_MTases"/>
    <property type="match status" value="1"/>
</dbReference>
<dbReference type="InterPro" id="IPR041698">
    <property type="entry name" value="Methyltransf_25"/>
</dbReference>
<dbReference type="PANTHER" id="PTHR44307:SF2">
    <property type="entry name" value="PHOSPHOETHANOLAMINE METHYLTRANSFERASE ISOFORM X1"/>
    <property type="match status" value="1"/>
</dbReference>
<comment type="caution">
    <text evidence="7">The sequence shown here is derived from an EMBL/GenBank/DDBJ whole genome shotgun (WGS) entry which is preliminary data.</text>
</comment>
<dbReference type="GO" id="GO:0032259">
    <property type="term" value="P:methylation"/>
    <property type="evidence" value="ECO:0007669"/>
    <property type="project" value="UniProtKB-KW"/>
</dbReference>
<evidence type="ECO:0000256" key="4">
    <source>
        <dbReference type="ARBA" id="ARBA00025707"/>
    </source>
</evidence>
<organism evidence="7 8">
    <name type="scientific">Oikeobacillus pervagus</name>
    <dbReference type="NCBI Taxonomy" id="1325931"/>
    <lineage>
        <taxon>Bacteria</taxon>
        <taxon>Bacillati</taxon>
        <taxon>Bacillota</taxon>
        <taxon>Bacilli</taxon>
        <taxon>Bacillales</taxon>
        <taxon>Bacillaceae</taxon>
        <taxon>Oikeobacillus</taxon>
    </lineage>
</organism>
<dbReference type="Gene3D" id="3.40.50.150">
    <property type="entry name" value="Vaccinia Virus protein VP39"/>
    <property type="match status" value="1"/>
</dbReference>
<evidence type="ECO:0000313" key="7">
    <source>
        <dbReference type="EMBL" id="MDQ0215333.1"/>
    </source>
</evidence>
<evidence type="ECO:0000313" key="8">
    <source>
        <dbReference type="Proteomes" id="UP001237207"/>
    </source>
</evidence>
<keyword evidence="8" id="KW-1185">Reference proteome</keyword>